<keyword evidence="3" id="KW-0804">Transcription</keyword>
<dbReference type="Proteomes" id="UP000292373">
    <property type="component" value="Unassembled WGS sequence"/>
</dbReference>
<evidence type="ECO:0000313" key="5">
    <source>
        <dbReference type="EMBL" id="TBT83331.1"/>
    </source>
</evidence>
<dbReference type="InterPro" id="IPR036388">
    <property type="entry name" value="WH-like_DNA-bd_sf"/>
</dbReference>
<proteinExistence type="predicted"/>
<reference evidence="5 6" key="1">
    <citation type="submission" date="2019-01" db="EMBL/GenBank/DDBJ databases">
        <title>Lactibacter flavus gen. nov., sp. nov., a novel bacterium of the family Propionibacteriaceae isolated from raw milk and dairy products.</title>
        <authorList>
            <person name="Huptas C."/>
            <person name="Wenning M."/>
            <person name="Breitenwieser F."/>
            <person name="Doll E."/>
            <person name="Von Neubeck M."/>
            <person name="Busse H.-J."/>
            <person name="Scherer S."/>
        </authorList>
    </citation>
    <scope>NUCLEOTIDE SEQUENCE [LARGE SCALE GENOMIC DNA]</scope>
    <source>
        <strain evidence="5 6">KCTC 33808</strain>
    </source>
</reference>
<dbReference type="GO" id="GO:0003700">
    <property type="term" value="F:DNA-binding transcription factor activity"/>
    <property type="evidence" value="ECO:0007669"/>
    <property type="project" value="InterPro"/>
</dbReference>
<dbReference type="InterPro" id="IPR000524">
    <property type="entry name" value="Tscrpt_reg_HTH_GntR"/>
</dbReference>
<accession>A0A4Q9KDA7</accession>
<keyword evidence="2" id="KW-0238">DNA-binding</keyword>
<evidence type="ECO:0000259" key="4">
    <source>
        <dbReference type="PROSITE" id="PS50949"/>
    </source>
</evidence>
<dbReference type="AlphaFoldDB" id="A0A4Q9KDA7"/>
<dbReference type="PROSITE" id="PS50949">
    <property type="entry name" value="HTH_GNTR"/>
    <property type="match status" value="1"/>
</dbReference>
<dbReference type="SUPFAM" id="SSF46785">
    <property type="entry name" value="Winged helix' DNA-binding domain"/>
    <property type="match status" value="1"/>
</dbReference>
<keyword evidence="6" id="KW-1185">Reference proteome</keyword>
<dbReference type="PANTHER" id="PTHR38445:SF9">
    <property type="entry name" value="HTH-TYPE TRANSCRIPTIONAL REPRESSOR YTRA"/>
    <property type="match status" value="1"/>
</dbReference>
<evidence type="ECO:0000256" key="2">
    <source>
        <dbReference type="ARBA" id="ARBA00023125"/>
    </source>
</evidence>
<dbReference type="CDD" id="cd07377">
    <property type="entry name" value="WHTH_GntR"/>
    <property type="match status" value="1"/>
</dbReference>
<comment type="caution">
    <text evidence="5">The sequence shown here is derived from an EMBL/GenBank/DDBJ whole genome shotgun (WGS) entry which is preliminary data.</text>
</comment>
<gene>
    <name evidence="5" type="ORF">ET989_11620</name>
</gene>
<sequence>MLVVDPSLPTPPYEQIKNQIVDQRASGELAANHRLPPVRHLAVELGVAPNTVARAYRDLEASGIIETRGRLGSFVVGTDASARAEAAVAARDYLGRIRALGLTEADALLVLREALGPTPS</sequence>
<dbReference type="EMBL" id="SDMQ01000012">
    <property type="protein sequence ID" value="TBT83331.1"/>
    <property type="molecule type" value="Genomic_DNA"/>
</dbReference>
<dbReference type="Gene3D" id="1.10.10.10">
    <property type="entry name" value="Winged helix-like DNA-binding domain superfamily/Winged helix DNA-binding domain"/>
    <property type="match status" value="1"/>
</dbReference>
<feature type="domain" description="HTH gntR-type" evidence="4">
    <location>
        <begin position="10"/>
        <end position="78"/>
    </location>
</feature>
<dbReference type="RefSeq" id="WP_131169139.1">
    <property type="nucleotide sequence ID" value="NZ_CANLBI010000013.1"/>
</dbReference>
<dbReference type="PANTHER" id="PTHR38445">
    <property type="entry name" value="HTH-TYPE TRANSCRIPTIONAL REPRESSOR YTRA"/>
    <property type="match status" value="1"/>
</dbReference>
<evidence type="ECO:0000256" key="1">
    <source>
        <dbReference type="ARBA" id="ARBA00023015"/>
    </source>
</evidence>
<evidence type="ECO:0000313" key="6">
    <source>
        <dbReference type="Proteomes" id="UP000292373"/>
    </source>
</evidence>
<dbReference type="OrthoDB" id="4307011at2"/>
<dbReference type="Pfam" id="PF00392">
    <property type="entry name" value="GntR"/>
    <property type="match status" value="1"/>
</dbReference>
<dbReference type="InterPro" id="IPR036390">
    <property type="entry name" value="WH_DNA-bd_sf"/>
</dbReference>
<evidence type="ECO:0000256" key="3">
    <source>
        <dbReference type="ARBA" id="ARBA00023163"/>
    </source>
</evidence>
<keyword evidence="1" id="KW-0805">Transcription regulation</keyword>
<dbReference type="GO" id="GO:0003677">
    <property type="term" value="F:DNA binding"/>
    <property type="evidence" value="ECO:0007669"/>
    <property type="project" value="UniProtKB-KW"/>
</dbReference>
<name>A0A4Q9KDA7_9ACTN</name>
<protein>
    <submittedName>
        <fullName evidence="5">GntR family transcriptional regulator</fullName>
    </submittedName>
</protein>
<dbReference type="SMART" id="SM00345">
    <property type="entry name" value="HTH_GNTR"/>
    <property type="match status" value="1"/>
</dbReference>
<organism evidence="5 6">
    <name type="scientific">Propioniciclava sinopodophylli</name>
    <dbReference type="NCBI Taxonomy" id="1837344"/>
    <lineage>
        <taxon>Bacteria</taxon>
        <taxon>Bacillati</taxon>
        <taxon>Actinomycetota</taxon>
        <taxon>Actinomycetes</taxon>
        <taxon>Propionibacteriales</taxon>
        <taxon>Propionibacteriaceae</taxon>
        <taxon>Propioniciclava</taxon>
    </lineage>
</organism>